<evidence type="ECO:0000256" key="10">
    <source>
        <dbReference type="SAM" id="MobiDB-lite"/>
    </source>
</evidence>
<proteinExistence type="predicted"/>
<dbReference type="InterPro" id="IPR013087">
    <property type="entry name" value="Znf_C2H2_type"/>
</dbReference>
<feature type="domain" description="C2H2-type" evidence="11">
    <location>
        <begin position="716"/>
        <end position="738"/>
    </location>
</feature>
<dbReference type="AlphaFoldDB" id="D7KFT3"/>
<dbReference type="Gramene" id="fgenesh1_pm.C_scaffold_1003183">
    <property type="protein sequence ID" value="fgenesh1_pm.C_scaffold_1003183"/>
    <property type="gene ID" value="fgenesh1_pm.C_scaffold_1003183"/>
</dbReference>
<dbReference type="Gene3D" id="3.30.160.60">
    <property type="entry name" value="Classic Zinc Finger"/>
    <property type="match status" value="2"/>
</dbReference>
<evidence type="ECO:0000313" key="13">
    <source>
        <dbReference type="Proteomes" id="UP000008694"/>
    </source>
</evidence>
<gene>
    <name evidence="12" type="ORF">ARALYDRAFT_314403</name>
</gene>
<feature type="region of interest" description="Disordered" evidence="10">
    <location>
        <begin position="470"/>
        <end position="492"/>
    </location>
</feature>
<dbReference type="STRING" id="81972.D7KFT3"/>
<feature type="region of interest" description="Disordered" evidence="10">
    <location>
        <begin position="745"/>
        <end position="777"/>
    </location>
</feature>
<feature type="region of interest" description="Disordered" evidence="10">
    <location>
        <begin position="76"/>
        <end position="99"/>
    </location>
</feature>
<feature type="compositionally biased region" description="Basic and acidic residues" evidence="10">
    <location>
        <begin position="476"/>
        <end position="492"/>
    </location>
</feature>
<dbReference type="HOGENOM" id="CLU_340212_0_0_1"/>
<feature type="compositionally biased region" description="Low complexity" evidence="10">
    <location>
        <begin position="158"/>
        <end position="173"/>
    </location>
</feature>
<dbReference type="Pfam" id="PF13912">
    <property type="entry name" value="zf-C2H2_6"/>
    <property type="match status" value="4"/>
</dbReference>
<feature type="domain" description="C2H2-type" evidence="11">
    <location>
        <begin position="182"/>
        <end position="209"/>
    </location>
</feature>
<evidence type="ECO:0000256" key="6">
    <source>
        <dbReference type="ARBA" id="ARBA00023015"/>
    </source>
</evidence>
<dbReference type="InterPro" id="IPR036236">
    <property type="entry name" value="Znf_C2H2_sf"/>
</dbReference>
<evidence type="ECO:0000259" key="11">
    <source>
        <dbReference type="PROSITE" id="PS50157"/>
    </source>
</evidence>
<dbReference type="PROSITE" id="PS50157">
    <property type="entry name" value="ZINC_FINGER_C2H2_2"/>
    <property type="match status" value="3"/>
</dbReference>
<keyword evidence="8" id="KW-0539">Nucleus</keyword>
<feature type="region of interest" description="Disordered" evidence="10">
    <location>
        <begin position="155"/>
        <end position="176"/>
    </location>
</feature>
<feature type="domain" description="C2H2-type" evidence="11">
    <location>
        <begin position="668"/>
        <end position="695"/>
    </location>
</feature>
<feature type="compositionally biased region" description="Polar residues" evidence="10">
    <location>
        <begin position="76"/>
        <end position="93"/>
    </location>
</feature>
<evidence type="ECO:0000256" key="1">
    <source>
        <dbReference type="ARBA" id="ARBA00004123"/>
    </source>
</evidence>
<keyword evidence="2" id="KW-0479">Metal-binding</keyword>
<sequence>MDLKTLNQFSPMTKLTVPKHKFMQLRRDELRCYERSKRKFSLHDDEDPSSKRRCLEYLREKEDDVVFVEPPRLKSSELSIRQRSTSDEAPSQTVKHKISDDDEIANDAVFYKPWLDNLRLKRQRLGDDEDPSSNSSSPSEDDIAALTLIQFSCDKRQTQTQSQPQPQTQTTQPQAPPKFDLFECSVCGKGFTSYQALGGHKASHRVKQPQPLLENADADAGEKTRSKMLSPSGKIHKCDICHVVFATGQALGGHKRRHYEGVLGGHKHGNAEVVLKLSPNKNGSIVTKVLDPGQSLMVSDNVLSGHNVLDLKLSLSESDGVLVSDKGSQDQVVREEDKCSPSSNGSIVTNVSDPEQSLRRLIDLNNLPSPEFDESGGGDVEEVENNQEVAFLTDCSDLVKMVSSPTEWPAFSVKRKGSLIVIVMALTTQLEQLLTKANQRLKVIEPIGLEEEGEEDDECVEIGLESCEQQSIPERFGNDKDPSSDQRVLESIRREEDDAVLIEPWLKRRELSQRQGLGDDEDSFAEHSFLQVEECFGDDEDSFSESNRQEEEKEEARFSNDDVFLELLLDGIERSKTKPNRSSSSHDDDDDSSFTHTGLESIRQEEEYRAVIRPWLVSVAPNQQRFGDDEVSSSSSLSEDETAALCHKRQSQTHTQPQPQMLPKSDPFKCSVCGKEFPSYQALGGHKAGHRVKPPVENATGEKTRPKRLAPSGKIHKCSICHRLFPTGQSLGGHKRLHYEGVLSGHKRSQDEEAGSQGDKSSPSGNGSVVTHVSDPKQSLKGLIDINTVPSPEFNEPGDKDIVEVESALLANKLQQERGITNTNRIKGFHFFNFM</sequence>
<keyword evidence="4 9" id="KW-0863">Zinc-finger</keyword>
<evidence type="ECO:0000256" key="2">
    <source>
        <dbReference type="ARBA" id="ARBA00022723"/>
    </source>
</evidence>
<keyword evidence="5" id="KW-0862">Zinc</keyword>
<dbReference type="GO" id="GO:0005634">
    <property type="term" value="C:nucleus"/>
    <property type="evidence" value="ECO:0007669"/>
    <property type="project" value="UniProtKB-SubCell"/>
</dbReference>
<dbReference type="GO" id="GO:0000976">
    <property type="term" value="F:transcription cis-regulatory region binding"/>
    <property type="evidence" value="ECO:0007669"/>
    <property type="project" value="UniProtKB-ARBA"/>
</dbReference>
<keyword evidence="7" id="KW-0804">Transcription</keyword>
<dbReference type="eggNOG" id="KOG1721">
    <property type="taxonomic scope" value="Eukaryota"/>
</dbReference>
<dbReference type="SUPFAM" id="SSF57667">
    <property type="entry name" value="beta-beta-alpha zinc fingers"/>
    <property type="match status" value="2"/>
</dbReference>
<dbReference type="PANTHER" id="PTHR45988:SF92">
    <property type="entry name" value="C2H2 TYPE ZINC FINGER TRANSCRIPTION FACTOR FAMILY-RELATED"/>
    <property type="match status" value="1"/>
</dbReference>
<dbReference type="EMBL" id="GL348713">
    <property type="protein sequence ID" value="EFH70482.1"/>
    <property type="molecule type" value="Genomic_DNA"/>
</dbReference>
<feature type="region of interest" description="Disordered" evidence="10">
    <location>
        <begin position="684"/>
        <end position="711"/>
    </location>
</feature>
<keyword evidence="6" id="KW-0805">Transcription regulation</keyword>
<feature type="region of interest" description="Disordered" evidence="10">
    <location>
        <begin position="538"/>
        <end position="558"/>
    </location>
</feature>
<dbReference type="PANTHER" id="PTHR45988">
    <property type="entry name" value="C2H2 TYPE ZINC FINGER TRANSCRIPTION FACTOR FAMILY-RELATED"/>
    <property type="match status" value="1"/>
</dbReference>
<evidence type="ECO:0000256" key="8">
    <source>
        <dbReference type="ARBA" id="ARBA00023242"/>
    </source>
</evidence>
<name>D7KFT3_ARALL</name>
<feature type="region of interest" description="Disordered" evidence="10">
    <location>
        <begin position="575"/>
        <end position="601"/>
    </location>
</feature>
<evidence type="ECO:0000256" key="7">
    <source>
        <dbReference type="ARBA" id="ARBA00023163"/>
    </source>
</evidence>
<dbReference type="SMART" id="SM00355">
    <property type="entry name" value="ZnF_C2H2"/>
    <property type="match status" value="4"/>
</dbReference>
<dbReference type="GO" id="GO:0008270">
    <property type="term" value="F:zinc ion binding"/>
    <property type="evidence" value="ECO:0007669"/>
    <property type="project" value="UniProtKB-KW"/>
</dbReference>
<protein>
    <recommendedName>
        <fullName evidence="11">C2H2-type domain-containing protein</fullName>
    </recommendedName>
</protein>
<dbReference type="PROSITE" id="PS00028">
    <property type="entry name" value="ZINC_FINGER_C2H2_1"/>
    <property type="match status" value="4"/>
</dbReference>
<dbReference type="FunFam" id="3.30.160.60:FF:003692">
    <property type="entry name" value="Zinc finger protein ZAT10"/>
    <property type="match status" value="2"/>
</dbReference>
<dbReference type="Proteomes" id="UP000008694">
    <property type="component" value="Unassembled WGS sequence"/>
</dbReference>
<evidence type="ECO:0000256" key="9">
    <source>
        <dbReference type="PROSITE-ProRule" id="PRU00042"/>
    </source>
</evidence>
<evidence type="ECO:0000256" key="3">
    <source>
        <dbReference type="ARBA" id="ARBA00022737"/>
    </source>
</evidence>
<feature type="compositionally biased region" description="Polar residues" evidence="10">
    <location>
        <begin position="758"/>
        <end position="771"/>
    </location>
</feature>
<keyword evidence="3" id="KW-0677">Repeat</keyword>
<organism evidence="13">
    <name type="scientific">Arabidopsis lyrata subsp. lyrata</name>
    <name type="common">Lyre-leaved rock-cress</name>
    <dbReference type="NCBI Taxonomy" id="81972"/>
    <lineage>
        <taxon>Eukaryota</taxon>
        <taxon>Viridiplantae</taxon>
        <taxon>Streptophyta</taxon>
        <taxon>Embryophyta</taxon>
        <taxon>Tracheophyta</taxon>
        <taxon>Spermatophyta</taxon>
        <taxon>Magnoliopsida</taxon>
        <taxon>eudicotyledons</taxon>
        <taxon>Gunneridae</taxon>
        <taxon>Pentapetalae</taxon>
        <taxon>rosids</taxon>
        <taxon>malvids</taxon>
        <taxon>Brassicales</taxon>
        <taxon>Brassicaceae</taxon>
        <taxon>Camelineae</taxon>
        <taxon>Arabidopsis</taxon>
    </lineage>
</organism>
<evidence type="ECO:0000313" key="12">
    <source>
        <dbReference type="EMBL" id="EFH70482.1"/>
    </source>
</evidence>
<evidence type="ECO:0000256" key="4">
    <source>
        <dbReference type="ARBA" id="ARBA00022771"/>
    </source>
</evidence>
<accession>D7KFT3</accession>
<reference evidence="13" key="1">
    <citation type="journal article" date="2011" name="Nat. Genet.">
        <title>The Arabidopsis lyrata genome sequence and the basis of rapid genome size change.</title>
        <authorList>
            <person name="Hu T.T."/>
            <person name="Pattyn P."/>
            <person name="Bakker E.G."/>
            <person name="Cao J."/>
            <person name="Cheng J.-F."/>
            <person name="Clark R.M."/>
            <person name="Fahlgren N."/>
            <person name="Fawcett J.A."/>
            <person name="Grimwood J."/>
            <person name="Gundlach H."/>
            <person name="Haberer G."/>
            <person name="Hollister J.D."/>
            <person name="Ossowski S."/>
            <person name="Ottilar R.P."/>
            <person name="Salamov A.A."/>
            <person name="Schneeberger K."/>
            <person name="Spannagl M."/>
            <person name="Wang X."/>
            <person name="Yang L."/>
            <person name="Nasrallah M.E."/>
            <person name="Bergelson J."/>
            <person name="Carrington J.C."/>
            <person name="Gaut B.S."/>
            <person name="Schmutz J."/>
            <person name="Mayer K.F.X."/>
            <person name="Van de Peer Y."/>
            <person name="Grigoriev I.V."/>
            <person name="Nordborg M."/>
            <person name="Weigel D."/>
            <person name="Guo Y.-L."/>
        </authorList>
    </citation>
    <scope>NUCLEOTIDE SEQUENCE [LARGE SCALE GENOMIC DNA]</scope>
    <source>
        <strain evidence="13">cv. MN47</strain>
    </source>
</reference>
<dbReference type="InterPro" id="IPR044653">
    <property type="entry name" value="AZF1/2/3-like"/>
</dbReference>
<keyword evidence="13" id="KW-1185">Reference proteome</keyword>
<feature type="region of interest" description="Disordered" evidence="10">
    <location>
        <begin position="626"/>
        <end position="664"/>
    </location>
</feature>
<feature type="compositionally biased region" description="Basic and acidic residues" evidence="10">
    <location>
        <begin position="547"/>
        <end position="558"/>
    </location>
</feature>
<comment type="subcellular location">
    <subcellularLocation>
        <location evidence="1">Nucleus</location>
    </subcellularLocation>
</comment>
<dbReference type="GO" id="GO:0003700">
    <property type="term" value="F:DNA-binding transcription factor activity"/>
    <property type="evidence" value="ECO:0007669"/>
    <property type="project" value="InterPro"/>
</dbReference>
<evidence type="ECO:0000256" key="5">
    <source>
        <dbReference type="ARBA" id="ARBA00022833"/>
    </source>
</evidence>